<dbReference type="Pfam" id="PF12412">
    <property type="entry name" value="DUF3667"/>
    <property type="match status" value="1"/>
</dbReference>
<dbReference type="AlphaFoldDB" id="W0RKA6"/>
<feature type="transmembrane region" description="Helical" evidence="2">
    <location>
        <begin position="321"/>
        <end position="341"/>
    </location>
</feature>
<dbReference type="InterPro" id="IPR022134">
    <property type="entry name" value="DUF3667"/>
</dbReference>
<evidence type="ECO:0000313" key="3">
    <source>
        <dbReference type="EMBL" id="AHG89868.1"/>
    </source>
</evidence>
<organism evidence="3 4">
    <name type="scientific">Gemmatirosa kalamazoonensis</name>
    <dbReference type="NCBI Taxonomy" id="861299"/>
    <lineage>
        <taxon>Bacteria</taxon>
        <taxon>Pseudomonadati</taxon>
        <taxon>Gemmatimonadota</taxon>
        <taxon>Gemmatimonadia</taxon>
        <taxon>Gemmatimonadales</taxon>
        <taxon>Gemmatimonadaceae</taxon>
        <taxon>Gemmatirosa</taxon>
    </lineage>
</organism>
<feature type="transmembrane region" description="Helical" evidence="2">
    <location>
        <begin position="224"/>
        <end position="243"/>
    </location>
</feature>
<dbReference type="Proteomes" id="UP000019151">
    <property type="component" value="Chromosome"/>
</dbReference>
<keyword evidence="2" id="KW-1133">Transmembrane helix</keyword>
<dbReference type="KEGG" id="gba:J421_2331"/>
<keyword evidence="2" id="KW-0472">Membrane</keyword>
<sequence>MRPSPSVLIDAAPPGRSSTFAPASDAATPPVEGTRCANCGGEGCEHYCPRCGQETHDLHRSLYGILGELLDTFAGWDGKIPATLWLLVRRPGGLTREFLAGRRVRYLRPLRLYLTMSVLFFVSLSLLRDPPSAAPNDVQKSLVTFSRTGAPPSAATAGTALTDQSGVVRDDAEFKAFLERHRNEKGNDPRAWFKRHFVGGLLKLQHMSPTEQRLVLRNAMMQKAPNMVFLLLPVFALLLRLLYLRTPVYYAEHFVFALHNHAFAYLAMTTARVSAVGLRPVGFGAVAAIPLLWMPIYFFASMRRVYGGSRSRTAVKFVALSLVYGTVLFCAVLATALVSLVTL</sequence>
<protein>
    <recommendedName>
        <fullName evidence="5">DUF3667 domain-containing protein</fullName>
    </recommendedName>
</protein>
<keyword evidence="2" id="KW-0812">Transmembrane</keyword>
<dbReference type="HOGENOM" id="CLU_046825_0_0_0"/>
<dbReference type="STRING" id="861299.J421_2331"/>
<name>W0RKA6_9BACT</name>
<dbReference type="OrthoDB" id="9111327at2"/>
<feature type="transmembrane region" description="Helical" evidence="2">
    <location>
        <begin position="281"/>
        <end position="300"/>
    </location>
</feature>
<evidence type="ECO:0000256" key="1">
    <source>
        <dbReference type="SAM" id="MobiDB-lite"/>
    </source>
</evidence>
<dbReference type="InParanoid" id="W0RKA6"/>
<evidence type="ECO:0000313" key="4">
    <source>
        <dbReference type="Proteomes" id="UP000019151"/>
    </source>
</evidence>
<evidence type="ECO:0000256" key="2">
    <source>
        <dbReference type="SAM" id="Phobius"/>
    </source>
</evidence>
<accession>W0RKA6</accession>
<reference evidence="3 4" key="1">
    <citation type="journal article" date="2014" name="Genome Announc.">
        <title>Genome Sequence and Methylome of Soil Bacterium Gemmatirosa kalamazoonensis KBS708T, a Member of the Rarely Cultivated Gemmatimonadetes Phylum.</title>
        <authorList>
            <person name="Debruyn J.M."/>
            <person name="Radosevich M."/>
            <person name="Wommack K.E."/>
            <person name="Polson S.W."/>
            <person name="Hauser L.J."/>
            <person name="Fawaz M.N."/>
            <person name="Korlach J."/>
            <person name="Tsai Y.C."/>
        </authorList>
    </citation>
    <scope>NUCLEOTIDE SEQUENCE [LARGE SCALE GENOMIC DNA]</scope>
    <source>
        <strain evidence="3 4">KBS708</strain>
    </source>
</reference>
<dbReference type="EMBL" id="CP007128">
    <property type="protein sequence ID" value="AHG89868.1"/>
    <property type="molecule type" value="Genomic_DNA"/>
</dbReference>
<dbReference type="RefSeq" id="WP_104022533.1">
    <property type="nucleotide sequence ID" value="NZ_CP007128.1"/>
</dbReference>
<proteinExistence type="predicted"/>
<keyword evidence="4" id="KW-1185">Reference proteome</keyword>
<dbReference type="eggNOG" id="COG1566">
    <property type="taxonomic scope" value="Bacteria"/>
</dbReference>
<evidence type="ECO:0008006" key="5">
    <source>
        <dbReference type="Google" id="ProtNLM"/>
    </source>
</evidence>
<gene>
    <name evidence="3" type="ORF">J421_2331</name>
</gene>
<feature type="transmembrane region" description="Helical" evidence="2">
    <location>
        <begin position="255"/>
        <end position="275"/>
    </location>
</feature>
<feature type="region of interest" description="Disordered" evidence="1">
    <location>
        <begin position="1"/>
        <end position="26"/>
    </location>
</feature>